<accession>A0A3A3GQ73</accession>
<name>A0A3A3GQ73_PANTH</name>
<dbReference type="Proteomes" id="UP000266177">
    <property type="component" value="Unassembled WGS sequence"/>
</dbReference>
<keyword evidence="2" id="KW-0812">Transmembrane</keyword>
<feature type="region of interest" description="Disordered" evidence="1">
    <location>
        <begin position="65"/>
        <end position="120"/>
    </location>
</feature>
<feature type="transmembrane region" description="Helical" evidence="2">
    <location>
        <begin position="199"/>
        <end position="220"/>
    </location>
</feature>
<reference evidence="3 4" key="1">
    <citation type="submission" date="2018-09" db="EMBL/GenBank/DDBJ databases">
        <title>Paenibacillus SK2017-BO5.</title>
        <authorList>
            <person name="Piskunova J.V."/>
            <person name="Dubiley S.A."/>
            <person name="Severinov K.V."/>
        </authorList>
    </citation>
    <scope>NUCLEOTIDE SEQUENCE [LARGE SCALE GENOMIC DNA]</scope>
    <source>
        <strain evidence="3 4">BO5</strain>
    </source>
</reference>
<feature type="transmembrane region" description="Helical" evidence="2">
    <location>
        <begin position="140"/>
        <end position="159"/>
    </location>
</feature>
<feature type="transmembrane region" description="Helical" evidence="2">
    <location>
        <begin position="165"/>
        <end position="187"/>
    </location>
</feature>
<organism evidence="3 4">
    <name type="scientific">Paenibacillus thiaminolyticus</name>
    <name type="common">Bacillus thiaminolyticus</name>
    <dbReference type="NCBI Taxonomy" id="49283"/>
    <lineage>
        <taxon>Bacteria</taxon>
        <taxon>Bacillati</taxon>
        <taxon>Bacillota</taxon>
        <taxon>Bacilli</taxon>
        <taxon>Bacillales</taxon>
        <taxon>Paenibacillaceae</taxon>
        <taxon>Paenibacillus</taxon>
    </lineage>
</organism>
<dbReference type="OrthoDB" id="9804829at2"/>
<keyword evidence="2" id="KW-0472">Membrane</keyword>
<protein>
    <submittedName>
        <fullName evidence="3">DUF1700 domain-containing protein</fullName>
    </submittedName>
</protein>
<sequence length="237" mass="25873">MHKEYFLLKLKYGLMSLPPEDRDEILAEYSAHFAFGEQQGRTEEEIARELGDPEELAVELLGARDEGNAGGNEGRADQPASFYQPDMQGAGYGPHGGHHGGPHDVPQGTPHGTPHGTPPMPPPMYDMPYRDGYGPPPRSAISIIGAIFSCFFAVPLLIAGWGLCVALAGVGFTLLIAPLLYLLKLAFGGAFYGAELSIMFIMFGIGIFMIQGIGLLFRAYGRLNSMYFYWVAGRERR</sequence>
<comment type="caution">
    <text evidence="3">The sequence shown here is derived from an EMBL/GenBank/DDBJ whole genome shotgun (WGS) entry which is preliminary data.</text>
</comment>
<evidence type="ECO:0000313" key="4">
    <source>
        <dbReference type="Proteomes" id="UP000266177"/>
    </source>
</evidence>
<evidence type="ECO:0000256" key="1">
    <source>
        <dbReference type="SAM" id="MobiDB-lite"/>
    </source>
</evidence>
<gene>
    <name evidence="3" type="ORF">DQX05_00265</name>
</gene>
<dbReference type="AlphaFoldDB" id="A0A3A3GQ73"/>
<proteinExistence type="predicted"/>
<dbReference type="RefSeq" id="WP_119789889.1">
    <property type="nucleotide sequence ID" value="NZ_QYZD01000001.1"/>
</dbReference>
<keyword evidence="2" id="KW-1133">Transmembrane helix</keyword>
<evidence type="ECO:0000256" key="2">
    <source>
        <dbReference type="SAM" id="Phobius"/>
    </source>
</evidence>
<dbReference type="Pfam" id="PF22564">
    <property type="entry name" value="HAAS"/>
    <property type="match status" value="1"/>
</dbReference>
<evidence type="ECO:0000313" key="3">
    <source>
        <dbReference type="EMBL" id="RJG26522.1"/>
    </source>
</evidence>
<dbReference type="EMBL" id="QYZD01000001">
    <property type="protein sequence ID" value="RJG26522.1"/>
    <property type="molecule type" value="Genomic_DNA"/>
</dbReference>